<sequence length="239" mass="27303">MLSMDDSWKADNGTHSQSPSPVPSLVNRSNASISLSSIEPPPQPTTQVNLEVYERTTASASSAVSSSFGSFNFEFDSIELDNDFLIDVPVIPNYATRGNDDLYKETKPMEKLFFGLFKHRCDKVYIPEQDNTPKTLEVNGKQVKRKHSLACLNFFKKEQTQKNNQLQTDQYPKKSILKSKVNQNYTIEQSQTKIEDSLSFSQFMDRFEHVESEKIGNEEKLSMLRSKQLKDYYSQLDGS</sequence>
<dbReference type="EMBL" id="GG692399">
    <property type="protein sequence ID" value="EER32084.1"/>
    <property type="molecule type" value="Genomic_DNA"/>
</dbReference>
<dbReference type="RefSeq" id="XP_002549458.1">
    <property type="nucleotide sequence ID" value="XM_002549412.1"/>
</dbReference>
<dbReference type="HOGENOM" id="CLU_1320724_0_0_1"/>
<dbReference type="GeneID" id="8297887"/>
<dbReference type="VEuPathDB" id="FungiDB:CTRG_03755"/>
<dbReference type="Proteomes" id="UP000002037">
    <property type="component" value="Unassembled WGS sequence"/>
</dbReference>
<feature type="compositionally biased region" description="Polar residues" evidence="1">
    <location>
        <begin position="26"/>
        <end position="37"/>
    </location>
</feature>
<protein>
    <submittedName>
        <fullName evidence="2">Uncharacterized protein</fullName>
    </submittedName>
</protein>
<gene>
    <name evidence="2" type="ORF">CTRG_03755</name>
</gene>
<accession>C5MDK3</accession>
<evidence type="ECO:0000313" key="2">
    <source>
        <dbReference type="EMBL" id="EER32084.1"/>
    </source>
</evidence>
<dbReference type="AlphaFoldDB" id="C5MDK3"/>
<name>C5MDK3_CANTT</name>
<reference evidence="2 3" key="1">
    <citation type="journal article" date="2009" name="Nature">
        <title>Evolution of pathogenicity and sexual reproduction in eight Candida genomes.</title>
        <authorList>
            <person name="Butler G."/>
            <person name="Rasmussen M.D."/>
            <person name="Lin M.F."/>
            <person name="Santos M.A."/>
            <person name="Sakthikumar S."/>
            <person name="Munro C.A."/>
            <person name="Rheinbay E."/>
            <person name="Grabherr M."/>
            <person name="Forche A."/>
            <person name="Reedy J.L."/>
            <person name="Agrafioti I."/>
            <person name="Arnaud M.B."/>
            <person name="Bates S."/>
            <person name="Brown A.J."/>
            <person name="Brunke S."/>
            <person name="Costanzo M.C."/>
            <person name="Fitzpatrick D.A."/>
            <person name="de Groot P.W."/>
            <person name="Harris D."/>
            <person name="Hoyer L.L."/>
            <person name="Hube B."/>
            <person name="Klis F.M."/>
            <person name="Kodira C."/>
            <person name="Lennard N."/>
            <person name="Logue M.E."/>
            <person name="Martin R."/>
            <person name="Neiman A.M."/>
            <person name="Nikolaou E."/>
            <person name="Quail M.A."/>
            <person name="Quinn J."/>
            <person name="Santos M.C."/>
            <person name="Schmitzberger F.F."/>
            <person name="Sherlock G."/>
            <person name="Shah P."/>
            <person name="Silverstein K.A."/>
            <person name="Skrzypek M.S."/>
            <person name="Soll D."/>
            <person name="Staggs R."/>
            <person name="Stansfield I."/>
            <person name="Stumpf M.P."/>
            <person name="Sudbery P.E."/>
            <person name="Srikantha T."/>
            <person name="Zeng Q."/>
            <person name="Berman J."/>
            <person name="Berriman M."/>
            <person name="Heitman J."/>
            <person name="Gow N.A."/>
            <person name="Lorenz M.C."/>
            <person name="Birren B.W."/>
            <person name="Kellis M."/>
            <person name="Cuomo C.A."/>
        </authorList>
    </citation>
    <scope>NUCLEOTIDE SEQUENCE [LARGE SCALE GENOMIC DNA]</scope>
    <source>
        <strain evidence="3">ATCC MYA-3404 / T1</strain>
    </source>
</reference>
<feature type="region of interest" description="Disordered" evidence="1">
    <location>
        <begin position="1"/>
        <end position="45"/>
    </location>
</feature>
<keyword evidence="3" id="KW-1185">Reference proteome</keyword>
<dbReference type="OrthoDB" id="4024850at2759"/>
<evidence type="ECO:0000313" key="3">
    <source>
        <dbReference type="Proteomes" id="UP000002037"/>
    </source>
</evidence>
<evidence type="ECO:0000256" key="1">
    <source>
        <dbReference type="SAM" id="MobiDB-lite"/>
    </source>
</evidence>
<organism evidence="2 3">
    <name type="scientific">Candida tropicalis (strain ATCC MYA-3404 / T1)</name>
    <name type="common">Yeast</name>
    <dbReference type="NCBI Taxonomy" id="294747"/>
    <lineage>
        <taxon>Eukaryota</taxon>
        <taxon>Fungi</taxon>
        <taxon>Dikarya</taxon>
        <taxon>Ascomycota</taxon>
        <taxon>Saccharomycotina</taxon>
        <taxon>Pichiomycetes</taxon>
        <taxon>Debaryomycetaceae</taxon>
        <taxon>Candida/Lodderomyces clade</taxon>
        <taxon>Candida</taxon>
    </lineage>
</organism>
<dbReference type="KEGG" id="ctp:CTRG_03755"/>
<proteinExistence type="predicted"/>